<dbReference type="PANTHER" id="PTHR10795">
    <property type="entry name" value="PROPROTEIN CONVERTASE SUBTILISIN/KEXIN"/>
    <property type="match status" value="1"/>
</dbReference>
<dbReference type="InterPro" id="IPR000209">
    <property type="entry name" value="Peptidase_S8/S53_dom"/>
</dbReference>
<evidence type="ECO:0000313" key="6">
    <source>
        <dbReference type="EMBL" id="KAG8377589.1"/>
    </source>
</evidence>
<dbReference type="EMBL" id="WHWC01000008">
    <property type="protein sequence ID" value="KAG8377589.1"/>
    <property type="molecule type" value="Genomic_DNA"/>
</dbReference>
<organism evidence="6 7">
    <name type="scientific">Buddleja alternifolia</name>
    <dbReference type="NCBI Taxonomy" id="168488"/>
    <lineage>
        <taxon>Eukaryota</taxon>
        <taxon>Viridiplantae</taxon>
        <taxon>Streptophyta</taxon>
        <taxon>Embryophyta</taxon>
        <taxon>Tracheophyta</taxon>
        <taxon>Spermatophyta</taxon>
        <taxon>Magnoliopsida</taxon>
        <taxon>eudicotyledons</taxon>
        <taxon>Gunneridae</taxon>
        <taxon>Pentapetalae</taxon>
        <taxon>asterids</taxon>
        <taxon>lamiids</taxon>
        <taxon>Lamiales</taxon>
        <taxon>Scrophulariaceae</taxon>
        <taxon>Buddlejeae</taxon>
        <taxon>Buddleja</taxon>
    </lineage>
</organism>
<reference evidence="6" key="1">
    <citation type="submission" date="2019-10" db="EMBL/GenBank/DDBJ databases">
        <authorList>
            <person name="Zhang R."/>
            <person name="Pan Y."/>
            <person name="Wang J."/>
            <person name="Ma R."/>
            <person name="Yu S."/>
        </authorList>
    </citation>
    <scope>NUCLEOTIDE SEQUENCE</scope>
    <source>
        <strain evidence="6">LA-IB0</strain>
        <tissue evidence="6">Leaf</tissue>
    </source>
</reference>
<dbReference type="Proteomes" id="UP000826271">
    <property type="component" value="Unassembled WGS sequence"/>
</dbReference>
<name>A0AAV6X5D4_9LAMI</name>
<dbReference type="GO" id="GO:0006508">
    <property type="term" value="P:proteolysis"/>
    <property type="evidence" value="ECO:0007669"/>
    <property type="project" value="InterPro"/>
</dbReference>
<dbReference type="Gene3D" id="2.60.40.2310">
    <property type="match status" value="1"/>
</dbReference>
<dbReference type="SUPFAM" id="SSF52743">
    <property type="entry name" value="Subtilisin-like"/>
    <property type="match status" value="1"/>
</dbReference>
<dbReference type="Pfam" id="PF17766">
    <property type="entry name" value="fn3_6"/>
    <property type="match status" value="1"/>
</dbReference>
<evidence type="ECO:0000259" key="4">
    <source>
        <dbReference type="Pfam" id="PF00082"/>
    </source>
</evidence>
<dbReference type="Gene3D" id="3.40.50.200">
    <property type="entry name" value="Peptidase S8/S53 domain"/>
    <property type="match status" value="2"/>
</dbReference>
<comment type="caution">
    <text evidence="6">The sequence shown here is derived from an EMBL/GenBank/DDBJ whole genome shotgun (WGS) entry which is preliminary data.</text>
</comment>
<comment type="caution">
    <text evidence="3">Lacks conserved residue(s) required for the propagation of feature annotation.</text>
</comment>
<dbReference type="Pfam" id="PF00082">
    <property type="entry name" value="Peptidase_S8"/>
    <property type="match status" value="1"/>
</dbReference>
<evidence type="ECO:0000256" key="1">
    <source>
        <dbReference type="ARBA" id="ARBA00011073"/>
    </source>
</evidence>
<dbReference type="AlphaFoldDB" id="A0AAV6X5D4"/>
<comment type="similarity">
    <text evidence="1 3">Belongs to the peptidase S8 family.</text>
</comment>
<evidence type="ECO:0000256" key="3">
    <source>
        <dbReference type="PROSITE-ProRule" id="PRU01240"/>
    </source>
</evidence>
<proteinExistence type="inferred from homology"/>
<accession>A0AAV6X5D4</accession>
<dbReference type="GO" id="GO:0004252">
    <property type="term" value="F:serine-type endopeptidase activity"/>
    <property type="evidence" value="ECO:0007669"/>
    <property type="project" value="InterPro"/>
</dbReference>
<dbReference type="InterPro" id="IPR036852">
    <property type="entry name" value="Peptidase_S8/S53_dom_sf"/>
</dbReference>
<dbReference type="Gene3D" id="3.50.30.30">
    <property type="match status" value="2"/>
</dbReference>
<dbReference type="InterPro" id="IPR045051">
    <property type="entry name" value="SBT"/>
</dbReference>
<feature type="domain" description="Peptidase S8/S53" evidence="4">
    <location>
        <begin position="2"/>
        <end position="244"/>
    </location>
</feature>
<dbReference type="InterPro" id="IPR041469">
    <property type="entry name" value="Subtilisin-like_FN3"/>
</dbReference>
<feature type="domain" description="Subtilisin-like protease fibronectin type-III" evidence="5">
    <location>
        <begin position="318"/>
        <end position="419"/>
    </location>
</feature>
<dbReference type="CDD" id="cd02120">
    <property type="entry name" value="PA_subtilisin_like"/>
    <property type="match status" value="1"/>
</dbReference>
<evidence type="ECO:0000313" key="7">
    <source>
        <dbReference type="Proteomes" id="UP000826271"/>
    </source>
</evidence>
<sequence>MEKGIFVSTSSGNNGPDFMSLHNGTPWVLNFAASTIDREFQGTLTLGNGASAKGVIQFSRNKIIVCLDTDGLLSDQVESVQSVKVVGCVFITNYTLVNVDDFIQSAFPTIFVKLEEGQRILDYIKSDSEPKASFKFHETLLGRKPAPKLASYSSRGPSESCPFVLKPDIMAPGDLILASWPSNSPVTTVSSGNLFNNFNLLSATSMSCPHASGVAALLKGAHPDWSPAAIRSAMMTTADVLDNTNNPINDLASNNLPATPLDMGTGHINPNKALDPGLIYDASTEDYISLLCAMNFTSNQIKAITRSTPYNCSNPSLDLNYPSFIVYLDGSPTVKEFQRTVTNVGDRNSIYIAKLSTTLEGVKVSVSPQRLEFSKKYQKKSYKLRMEAPGVIARDVLISYGSLTWIESGGKHRVRSPFAATS</sequence>
<dbReference type="PROSITE" id="PS51892">
    <property type="entry name" value="SUBTILASE"/>
    <property type="match status" value="1"/>
</dbReference>
<keyword evidence="7" id="KW-1185">Reference proteome</keyword>
<evidence type="ECO:0000259" key="5">
    <source>
        <dbReference type="Pfam" id="PF17766"/>
    </source>
</evidence>
<keyword evidence="2" id="KW-0732">Signal</keyword>
<protein>
    <recommendedName>
        <fullName evidence="8">Subtilisin-like protease</fullName>
    </recommendedName>
</protein>
<evidence type="ECO:0000256" key="2">
    <source>
        <dbReference type="ARBA" id="ARBA00022729"/>
    </source>
</evidence>
<evidence type="ECO:0008006" key="8">
    <source>
        <dbReference type="Google" id="ProtNLM"/>
    </source>
</evidence>
<gene>
    <name evidence="6" type="ORF">BUALT_Bualt08G0048800</name>
</gene>